<accession>A0A0F9FG25</accession>
<name>A0A0F9FG25_9ZZZZ</name>
<organism evidence="1">
    <name type="scientific">marine sediment metagenome</name>
    <dbReference type="NCBI Taxonomy" id="412755"/>
    <lineage>
        <taxon>unclassified sequences</taxon>
        <taxon>metagenomes</taxon>
        <taxon>ecological metagenomes</taxon>
    </lineage>
</organism>
<reference evidence="1" key="1">
    <citation type="journal article" date="2015" name="Nature">
        <title>Complex archaea that bridge the gap between prokaryotes and eukaryotes.</title>
        <authorList>
            <person name="Spang A."/>
            <person name="Saw J.H."/>
            <person name="Jorgensen S.L."/>
            <person name="Zaremba-Niedzwiedzka K."/>
            <person name="Martijn J."/>
            <person name="Lind A.E."/>
            <person name="van Eijk R."/>
            <person name="Schleper C."/>
            <person name="Guy L."/>
            <person name="Ettema T.J."/>
        </authorList>
    </citation>
    <scope>NUCLEOTIDE SEQUENCE</scope>
</reference>
<protein>
    <submittedName>
        <fullName evidence="1">Uncharacterized protein</fullName>
    </submittedName>
</protein>
<sequence length="185" mass="21482">MTKDIDPTKLDTLVEDNHEPSTMFTMLNQSVPTTMLGLNDQKFADYLWNGTEGPSQAERKTINNLLGGTEGIEDQLRRQKEAHPDVRLMLVVEGIATSTPTGTTTWYESRTNKRIMHSGREFRLPLQAVYAWTYQVSRFMEVYFTPNMVETARMLVAFYKSDQKDKHTTFERYMKPLDWHPNPQV</sequence>
<gene>
    <name evidence="1" type="ORF">LCGC14_2035410</name>
</gene>
<dbReference type="EMBL" id="LAZR01023762">
    <property type="protein sequence ID" value="KKL77391.1"/>
    <property type="molecule type" value="Genomic_DNA"/>
</dbReference>
<proteinExistence type="predicted"/>
<dbReference type="AlphaFoldDB" id="A0A0F9FG25"/>
<feature type="non-terminal residue" evidence="1">
    <location>
        <position position="185"/>
    </location>
</feature>
<comment type="caution">
    <text evidence="1">The sequence shown here is derived from an EMBL/GenBank/DDBJ whole genome shotgun (WGS) entry which is preliminary data.</text>
</comment>
<evidence type="ECO:0000313" key="1">
    <source>
        <dbReference type="EMBL" id="KKL77391.1"/>
    </source>
</evidence>